<evidence type="ECO:0000256" key="6">
    <source>
        <dbReference type="ARBA" id="ARBA00023136"/>
    </source>
</evidence>
<feature type="compositionally biased region" description="Low complexity" evidence="10">
    <location>
        <begin position="15"/>
        <end position="26"/>
    </location>
</feature>
<reference evidence="12 13" key="1">
    <citation type="submission" date="2020-03" db="EMBL/GenBank/DDBJ databases">
        <title>FDA dAtabase for Regulatory Grade micrObial Sequences (FDA-ARGOS): Supporting development and validation of Infectious Disease Dx tests.</title>
        <authorList>
            <person name="Campos J."/>
            <person name="Goldberg B."/>
            <person name="Tallon L."/>
            <person name="Sadzewicz L."/>
            <person name="Vavikolanu K."/>
            <person name="Mehta A."/>
            <person name="Aluvathingal J."/>
            <person name="Nadendla S."/>
            <person name="Nandy P."/>
            <person name="Geyer C."/>
            <person name="Yan Y."/>
            <person name="Sichtig H."/>
        </authorList>
    </citation>
    <scope>NUCLEOTIDE SEQUENCE [LARGE SCALE GENOMIC DNA]</scope>
    <source>
        <strain evidence="12 13">FDAARGOS_656</strain>
    </source>
</reference>
<evidence type="ECO:0000256" key="10">
    <source>
        <dbReference type="SAM" id="MobiDB-lite"/>
    </source>
</evidence>
<comment type="caution">
    <text evidence="12">The sequence shown here is derived from an EMBL/GenBank/DDBJ whole genome shotgun (WGS) entry which is preliminary data.</text>
</comment>
<keyword evidence="6 11" id="KW-0472">Membrane</keyword>
<feature type="transmembrane region" description="Helical" evidence="11">
    <location>
        <begin position="100"/>
        <end position="123"/>
    </location>
</feature>
<dbReference type="GO" id="GO:0000329">
    <property type="term" value="C:fungal-type vacuole membrane"/>
    <property type="evidence" value="ECO:0007669"/>
    <property type="project" value="TreeGrafter"/>
</dbReference>
<keyword evidence="5 11" id="KW-1133">Transmembrane helix</keyword>
<evidence type="ECO:0000256" key="5">
    <source>
        <dbReference type="ARBA" id="ARBA00022989"/>
    </source>
</evidence>
<dbReference type="InterPro" id="IPR001248">
    <property type="entry name" value="Pur-cyt_permease"/>
</dbReference>
<dbReference type="EMBL" id="JABWAD010000061">
    <property type="protein sequence ID" value="KAF6062632.1"/>
    <property type="molecule type" value="Genomic_DNA"/>
</dbReference>
<dbReference type="PANTHER" id="PTHR31806:SF17">
    <property type="entry name" value="VITAMIN B6 TRANSPORTER TPN1"/>
    <property type="match status" value="1"/>
</dbReference>
<evidence type="ECO:0000256" key="2">
    <source>
        <dbReference type="ARBA" id="ARBA00008974"/>
    </source>
</evidence>
<dbReference type="FunFam" id="1.10.4160.10:FF:000007">
    <property type="entry name" value="Pyridoxine transporter"/>
    <property type="match status" value="1"/>
</dbReference>
<evidence type="ECO:0000256" key="7">
    <source>
        <dbReference type="ARBA" id="ARBA00056781"/>
    </source>
</evidence>
<evidence type="ECO:0000256" key="4">
    <source>
        <dbReference type="ARBA" id="ARBA00022692"/>
    </source>
</evidence>
<dbReference type="InterPro" id="IPR026030">
    <property type="entry name" value="Pur-cyt_permease_Fcy2/21/22"/>
</dbReference>
<evidence type="ECO:0000313" key="13">
    <source>
        <dbReference type="Proteomes" id="UP000536275"/>
    </source>
</evidence>
<dbReference type="Pfam" id="PF02133">
    <property type="entry name" value="Transp_cyt_pur"/>
    <property type="match status" value="1"/>
</dbReference>
<evidence type="ECO:0000256" key="9">
    <source>
        <dbReference type="ARBA" id="ARBA00083325"/>
    </source>
</evidence>
<name>A0A8H6F0I1_CANAX</name>
<dbReference type="GO" id="GO:0022857">
    <property type="term" value="F:transmembrane transporter activity"/>
    <property type="evidence" value="ECO:0007669"/>
    <property type="project" value="InterPro"/>
</dbReference>
<comment type="function">
    <text evidence="7">Thiamine-regulated, high affinity import carrier of pyridoxine, pyridoxal and pyridoxamine.</text>
</comment>
<dbReference type="Proteomes" id="UP000536275">
    <property type="component" value="Unassembled WGS sequence"/>
</dbReference>
<dbReference type="Gene3D" id="1.10.4160.10">
    <property type="entry name" value="Hydantoin permease"/>
    <property type="match status" value="1"/>
</dbReference>
<organism evidence="12 13">
    <name type="scientific">Candida albicans</name>
    <name type="common">Yeast</name>
    <dbReference type="NCBI Taxonomy" id="5476"/>
    <lineage>
        <taxon>Eukaryota</taxon>
        <taxon>Fungi</taxon>
        <taxon>Dikarya</taxon>
        <taxon>Ascomycota</taxon>
        <taxon>Saccharomycotina</taxon>
        <taxon>Pichiomycetes</taxon>
        <taxon>Debaryomycetaceae</taxon>
        <taxon>Candida/Lodderomyces clade</taxon>
        <taxon>Candida</taxon>
    </lineage>
</organism>
<comment type="subcellular location">
    <subcellularLocation>
        <location evidence="1">Membrane</location>
        <topology evidence="1">Multi-pass membrane protein</topology>
    </subcellularLocation>
</comment>
<feature type="transmembrane region" description="Helical" evidence="11">
    <location>
        <begin position="379"/>
        <end position="403"/>
    </location>
</feature>
<evidence type="ECO:0000256" key="1">
    <source>
        <dbReference type="ARBA" id="ARBA00004141"/>
    </source>
</evidence>
<keyword evidence="4 11" id="KW-0812">Transmembrane</keyword>
<proteinExistence type="inferred from homology"/>
<feature type="transmembrane region" description="Helical" evidence="11">
    <location>
        <begin position="210"/>
        <end position="230"/>
    </location>
</feature>
<feature type="transmembrane region" description="Helical" evidence="11">
    <location>
        <begin position="237"/>
        <end position="256"/>
    </location>
</feature>
<feature type="transmembrane region" description="Helical" evidence="11">
    <location>
        <begin position="533"/>
        <end position="555"/>
    </location>
</feature>
<accession>A0A8H6F0I1</accession>
<keyword evidence="3" id="KW-0813">Transport</keyword>
<gene>
    <name evidence="12" type="ORF">FOB64_005695</name>
</gene>
<feature type="transmembrane region" description="Helical" evidence="11">
    <location>
        <begin position="440"/>
        <end position="460"/>
    </location>
</feature>
<dbReference type="GO" id="GO:0005886">
    <property type="term" value="C:plasma membrane"/>
    <property type="evidence" value="ECO:0007669"/>
    <property type="project" value="TreeGrafter"/>
</dbReference>
<feature type="transmembrane region" description="Helical" evidence="11">
    <location>
        <begin position="567"/>
        <end position="587"/>
    </location>
</feature>
<evidence type="ECO:0000256" key="3">
    <source>
        <dbReference type="ARBA" id="ARBA00022448"/>
    </source>
</evidence>
<dbReference type="PANTHER" id="PTHR31806">
    <property type="entry name" value="PURINE-CYTOSINE PERMEASE FCY2-RELATED"/>
    <property type="match status" value="1"/>
</dbReference>
<evidence type="ECO:0000256" key="11">
    <source>
        <dbReference type="SAM" id="Phobius"/>
    </source>
</evidence>
<feature type="transmembrane region" description="Helical" evidence="11">
    <location>
        <begin position="287"/>
        <end position="309"/>
    </location>
</feature>
<protein>
    <recommendedName>
        <fullName evidence="8">Vitamin B6 transporter TPN1</fullName>
    </recommendedName>
    <alternativeName>
        <fullName evidence="9">Transport of pyridoxine protein 1</fullName>
    </alternativeName>
</protein>
<feature type="region of interest" description="Disordered" evidence="10">
    <location>
        <begin position="1"/>
        <end position="27"/>
    </location>
</feature>
<comment type="similarity">
    <text evidence="2">Belongs to the purine-cytosine permease (2.A.39) family.</text>
</comment>
<evidence type="ECO:0000313" key="12">
    <source>
        <dbReference type="EMBL" id="KAF6062632.1"/>
    </source>
</evidence>
<feature type="transmembrane region" description="Helical" evidence="11">
    <location>
        <begin position="169"/>
        <end position="190"/>
    </location>
</feature>
<feature type="transmembrane region" description="Helical" evidence="11">
    <location>
        <begin position="415"/>
        <end position="434"/>
    </location>
</feature>
<sequence>MSKIKNDSPTIKQRTSGVTTTNSSSSIDVVTTSAPRYEDNFFNDETTHEITSETNSTSSSSTIFQYLATISKKLDSLGVETRGIERIQPYERSTNRTKQFISVMGLWLSACGGLSSMSSFYLGPLLFELGLRNTLLAGLLGEILGCFIAAYCSLMGPRSGCRQMVSGRFLFGWWFVKLVALVAIIGVMGWSVVNSVVGGQILSSVSDDKIPLWAGIVIIAAISLIVAIAGIKQLIRVEAFLSIPVNCAFLLLYIVASQKFDYLTWKDAVVATEGSEYSAAATVKGNWLSFFSLCYSITSTWGTIASDYYILFPENTPDWEIFAITFFGISIPTTFVGVAGILIGNVALTYQPWGDAYKKLGMGGLLNEAFKPWGAGGKFLLMIIFLSLISNNIINTYSAAFGVQLAGTMFAKVPRWLWAILLTAIYLICALVGRNEFSTILGNFLPMIGYWVSMYFIMLLEENTIFRTDKFKYLFTKEFPRVNKEEEQEEEDGLDSSIVHHPIDARIIGTPLRQNQHYNFSIWNDYDKLTQGLAATASFIIGATGAAVGMSQAYWIGPLARRIGGEFGGDIAMWLCMGFSGLVYPPLRYLELKKFGR</sequence>
<dbReference type="AlphaFoldDB" id="A0A8H6F0I1"/>
<evidence type="ECO:0000256" key="8">
    <source>
        <dbReference type="ARBA" id="ARBA00073028"/>
    </source>
</evidence>
<feature type="transmembrane region" description="Helical" evidence="11">
    <location>
        <begin position="135"/>
        <end position="157"/>
    </location>
</feature>
<feature type="transmembrane region" description="Helical" evidence="11">
    <location>
        <begin position="321"/>
        <end position="343"/>
    </location>
</feature>